<keyword evidence="2" id="KW-0645">Protease</keyword>
<dbReference type="InterPro" id="IPR003653">
    <property type="entry name" value="Peptidase_C48_C"/>
</dbReference>
<dbReference type="InterPro" id="IPR000953">
    <property type="entry name" value="Chromo/chromo_shadow_dom"/>
</dbReference>
<accession>A0ABN8SID8</accession>
<dbReference type="EMBL" id="CALNXK010000921">
    <property type="protein sequence ID" value="CAH3190786.1"/>
    <property type="molecule type" value="Genomic_DNA"/>
</dbReference>
<dbReference type="SUPFAM" id="SSF54001">
    <property type="entry name" value="Cysteine proteinases"/>
    <property type="match status" value="1"/>
</dbReference>
<comment type="similarity">
    <text evidence="1">Belongs to the peptidase C48 family.</text>
</comment>
<evidence type="ECO:0000256" key="4">
    <source>
        <dbReference type="SAM" id="MobiDB-lite"/>
    </source>
</evidence>
<evidence type="ECO:0000256" key="3">
    <source>
        <dbReference type="ARBA" id="ARBA00022801"/>
    </source>
</evidence>
<feature type="domain" description="Ubiquitin-like protease family profile" evidence="6">
    <location>
        <begin position="745"/>
        <end position="913"/>
    </location>
</feature>
<reference evidence="7 8" key="1">
    <citation type="submission" date="2022-05" db="EMBL/GenBank/DDBJ databases">
        <authorList>
            <consortium name="Genoscope - CEA"/>
            <person name="William W."/>
        </authorList>
    </citation>
    <scope>NUCLEOTIDE SEQUENCE [LARGE SCALE GENOMIC DNA]</scope>
</reference>
<evidence type="ECO:0000256" key="1">
    <source>
        <dbReference type="ARBA" id="ARBA00005234"/>
    </source>
</evidence>
<evidence type="ECO:0000313" key="8">
    <source>
        <dbReference type="Proteomes" id="UP001159405"/>
    </source>
</evidence>
<dbReference type="SUPFAM" id="SSF54160">
    <property type="entry name" value="Chromo domain-like"/>
    <property type="match status" value="1"/>
</dbReference>
<evidence type="ECO:0000256" key="2">
    <source>
        <dbReference type="ARBA" id="ARBA00022670"/>
    </source>
</evidence>
<dbReference type="InterPro" id="IPR016197">
    <property type="entry name" value="Chromo-like_dom_sf"/>
</dbReference>
<keyword evidence="3" id="KW-0378">Hydrolase</keyword>
<feature type="domain" description="Chromo" evidence="5">
    <location>
        <begin position="425"/>
        <end position="488"/>
    </location>
</feature>
<evidence type="ECO:0000259" key="5">
    <source>
        <dbReference type="PROSITE" id="PS50013"/>
    </source>
</evidence>
<protein>
    <submittedName>
        <fullName evidence="7">Uncharacterized protein</fullName>
    </submittedName>
</protein>
<dbReference type="PROSITE" id="PS50013">
    <property type="entry name" value="CHROMO_2"/>
    <property type="match status" value="1"/>
</dbReference>
<name>A0ABN8SID8_9CNID</name>
<feature type="region of interest" description="Disordered" evidence="4">
    <location>
        <begin position="396"/>
        <end position="423"/>
    </location>
</feature>
<feature type="compositionally biased region" description="Polar residues" evidence="4">
    <location>
        <begin position="529"/>
        <end position="563"/>
    </location>
</feature>
<dbReference type="InterPro" id="IPR023780">
    <property type="entry name" value="Chromo_domain"/>
</dbReference>
<evidence type="ECO:0000259" key="6">
    <source>
        <dbReference type="PROSITE" id="PS50600"/>
    </source>
</evidence>
<keyword evidence="8" id="KW-1185">Reference proteome</keyword>
<dbReference type="InterPro" id="IPR038765">
    <property type="entry name" value="Papain-like_cys_pep_sf"/>
</dbReference>
<feature type="region of interest" description="Disordered" evidence="4">
    <location>
        <begin position="211"/>
        <end position="230"/>
    </location>
</feature>
<dbReference type="Proteomes" id="UP001159405">
    <property type="component" value="Unassembled WGS sequence"/>
</dbReference>
<dbReference type="Gene3D" id="2.40.50.40">
    <property type="match status" value="1"/>
</dbReference>
<dbReference type="PROSITE" id="PS50600">
    <property type="entry name" value="ULP_PROTEASE"/>
    <property type="match status" value="1"/>
</dbReference>
<dbReference type="Gene3D" id="3.40.395.10">
    <property type="entry name" value="Adenoviral Proteinase, Chain A"/>
    <property type="match status" value="1"/>
</dbReference>
<comment type="caution">
    <text evidence="7">The sequence shown here is derived from an EMBL/GenBank/DDBJ whole genome shotgun (WGS) entry which is preliminary data.</text>
</comment>
<organism evidence="7 8">
    <name type="scientific">Porites lobata</name>
    <dbReference type="NCBI Taxonomy" id="104759"/>
    <lineage>
        <taxon>Eukaryota</taxon>
        <taxon>Metazoa</taxon>
        <taxon>Cnidaria</taxon>
        <taxon>Anthozoa</taxon>
        <taxon>Hexacorallia</taxon>
        <taxon>Scleractinia</taxon>
        <taxon>Fungiina</taxon>
        <taxon>Poritidae</taxon>
        <taxon>Porites</taxon>
    </lineage>
</organism>
<feature type="compositionally biased region" description="Basic and acidic residues" evidence="4">
    <location>
        <begin position="218"/>
        <end position="227"/>
    </location>
</feature>
<dbReference type="Pfam" id="PF00385">
    <property type="entry name" value="Chromo"/>
    <property type="match status" value="1"/>
</dbReference>
<feature type="compositionally biased region" description="Basic and acidic residues" evidence="4">
    <location>
        <begin position="484"/>
        <end position="493"/>
    </location>
</feature>
<dbReference type="CDD" id="cd00024">
    <property type="entry name" value="CD_CSD"/>
    <property type="match status" value="1"/>
</dbReference>
<sequence length="943" mass="107806">MFLHFKGLGPRWACPYNSGTKSTERIIAELQGKTNELQSLDSQPTFGDMLDRSTKVQFNINAKHRLSTAGAKVSSSHKRKRLAFAFRSSKGQESYEYPERYSEFKAAQIQAHRRGVNKAWALFSKYMPQQCIGLLKENDCWEKPYVYKKPEGCLVVDSPPGKDHNLLQKSFAVINENIDSKCNDDEREADINIPEESQYEGQLHANEDMTIKPGSVTPEDHGDDNSGGKRWKVSKIVDGKETYIHIKQALKLLLPREYVSRCRQKRHWASQYLPGKEPLNPKHDIIKYCNVALKVTLNGTPVYDIGRVEVIESTKDGSDVVSFEKKGKQSVRVRCSLYTEDENDVYFFSNDVILTKWKPPSAIIGAVDLQPVTDSPGKYRLQSECKAHLKELGFSPRNAKRDNDTKSSSNQTEDNEGATEKDDYYEVDEIVSRRLSKDTLAYEYKVRFKGYGEEDDMWLPSSFFNRPITFQSTSKFGRKRKHKLDPDMDQETHNKRKKRQSSSFEKATAKPSRMSKKITKNSKDKGKSFRSSLKTLTAEEQSNNEKANDGNTQSKSSNVSYDTTSAVKSRTAKLCEIVHVDQLSSDEESGTVMGILRDVARRDDNFCNSRRTLGYATFPDVDATLQSYLCSSGEHARGVSITDALRVTRLPPYSLIEDAEKDIKEEASSQILVQFPSYGTFNKRGINILKRFHRLRQLRGEVQFEEKWLKNVFSNMKNCMRDDVTHALLDRVNEEEKYLVSYKNYRITSQELSVMCGERYLSDEIINLLIQRYCDLANEKNQSCTFILLPSFLSVGEVSGNLIRNICTVEDMNEVEVMFLPVHMAELCHWGLVIFSVGEQSVFFDDGYHCQISRDLRYRTNIILSTIHENTELVKFKQCDWKEIQRFKVPMPDQPKAGSGSCGVAVICAVRDICSGNDDHFTWTYQDTSYLRAQLMVELVNLA</sequence>
<evidence type="ECO:0000313" key="7">
    <source>
        <dbReference type="EMBL" id="CAH3190786.1"/>
    </source>
</evidence>
<proteinExistence type="inferred from homology"/>
<feature type="region of interest" description="Disordered" evidence="4">
    <location>
        <begin position="474"/>
        <end position="563"/>
    </location>
</feature>
<gene>
    <name evidence="7" type="ORF">PLOB_00048913</name>
</gene>